<dbReference type="Proteomes" id="UP000321548">
    <property type="component" value="Unassembled WGS sequence"/>
</dbReference>
<feature type="domain" description="AMP-dependent synthetase/ligase" evidence="1">
    <location>
        <begin position="12"/>
        <end position="384"/>
    </location>
</feature>
<dbReference type="NCBIfam" id="TIGR03098">
    <property type="entry name" value="ligase_PEP_1"/>
    <property type="match status" value="1"/>
</dbReference>
<evidence type="ECO:0000313" key="3">
    <source>
        <dbReference type="EMBL" id="TXL65959.1"/>
    </source>
</evidence>
<dbReference type="GO" id="GO:0016877">
    <property type="term" value="F:ligase activity, forming carbon-sulfur bonds"/>
    <property type="evidence" value="ECO:0007669"/>
    <property type="project" value="UniProtKB-ARBA"/>
</dbReference>
<sequence length="545" mass="59334">MLPMSLLADLVFRTASARPDGQALRFASDHLSYAQLADAVDRFAAAGIASGLQRASRVAIWLDKRFETVASVFGTARAGCVFVPINPLLKAEQASYIARDCNVELLVTNKQRFATLVSILAECPDLRQVVLVGGDPDEELVSVATKAGVRIHGWEYWMEAGGHAGQGPKAPRLIDIDMAAILYTSGSTGRPKGVVLSHRNIVEGARSVSTYLQNTAEDRILAVLPLSFDYGLSQLTTSFLVGATAVLHNYLLPQDVIRALVREKITGLAAVPPLWIQLAALDWPESIDEHLRYFTNSGGAMPTATLAELRKRAPSAKPFLMYGLTEAFRSTYLPPEEVDRRPTSMGKAIPNAEILVVREDGSECAPGEPGELVHRGALVSMGYWNDPEKTAERFKPLPGQPKELPITEMAVWSGDTVKRDEEGFLYFVSRRDEMIKTSGYRVSPTEIEEVVYKSGLVAEVAAFGVDHPTLGQAIVLVAQPAEGKAAETQALLDACKAHLPAFMIPQHVEWFDTSLPRNANGKIDRKTLSTERAGLFTAQAKEGAR</sequence>
<name>A0A5C8NXE6_9BURK</name>
<dbReference type="PROSITE" id="PS00455">
    <property type="entry name" value="AMP_BINDING"/>
    <property type="match status" value="1"/>
</dbReference>
<dbReference type="PANTHER" id="PTHR43767">
    <property type="entry name" value="LONG-CHAIN-FATTY-ACID--COA LIGASE"/>
    <property type="match status" value="1"/>
</dbReference>
<dbReference type="InterPro" id="IPR042099">
    <property type="entry name" value="ANL_N_sf"/>
</dbReference>
<dbReference type="InterPro" id="IPR045851">
    <property type="entry name" value="AMP-bd_C_sf"/>
</dbReference>
<dbReference type="OrthoDB" id="9766486at2"/>
<dbReference type="Gene3D" id="3.30.300.30">
    <property type="match status" value="1"/>
</dbReference>
<dbReference type="Gene3D" id="3.40.50.12780">
    <property type="entry name" value="N-terminal domain of ligase-like"/>
    <property type="match status" value="1"/>
</dbReference>
<dbReference type="Pfam" id="PF13193">
    <property type="entry name" value="AMP-binding_C"/>
    <property type="match status" value="1"/>
</dbReference>
<dbReference type="Pfam" id="PF00501">
    <property type="entry name" value="AMP-binding"/>
    <property type="match status" value="1"/>
</dbReference>
<evidence type="ECO:0000259" key="2">
    <source>
        <dbReference type="Pfam" id="PF13193"/>
    </source>
</evidence>
<protein>
    <submittedName>
        <fullName evidence="3">Acyl-CoA ligase (AMP-forming), exosortase A system-associated</fullName>
    </submittedName>
</protein>
<comment type="caution">
    <text evidence="3">The sequence shown here is derived from an EMBL/GenBank/DDBJ whole genome shotgun (WGS) entry which is preliminary data.</text>
</comment>
<reference evidence="3 4" key="1">
    <citation type="submission" date="2019-06" db="EMBL/GenBank/DDBJ databases">
        <title>Quisquiliibacterium sp. nov., isolated from a maize field.</title>
        <authorList>
            <person name="Lin S.-Y."/>
            <person name="Tsai C.-F."/>
            <person name="Young C.-C."/>
        </authorList>
    </citation>
    <scope>NUCLEOTIDE SEQUENCE [LARGE SCALE GENOMIC DNA]</scope>
    <source>
        <strain evidence="3 4">CC-CFT501</strain>
    </source>
</reference>
<keyword evidence="3" id="KW-0436">Ligase</keyword>
<dbReference type="AlphaFoldDB" id="A0A5C8NXE6"/>
<dbReference type="InterPro" id="IPR020845">
    <property type="entry name" value="AMP-binding_CS"/>
</dbReference>
<gene>
    <name evidence="3" type="ORF">FHP08_07725</name>
</gene>
<dbReference type="EMBL" id="VDUY01000003">
    <property type="protein sequence ID" value="TXL65959.1"/>
    <property type="molecule type" value="Genomic_DNA"/>
</dbReference>
<proteinExistence type="predicted"/>
<dbReference type="InterPro" id="IPR025110">
    <property type="entry name" value="AMP-bd_C"/>
</dbReference>
<dbReference type="InterPro" id="IPR050237">
    <property type="entry name" value="ATP-dep_AMP-bd_enzyme"/>
</dbReference>
<dbReference type="PANTHER" id="PTHR43767:SF10">
    <property type="entry name" value="SURFACTIN SYNTHASE SUBUNIT 1"/>
    <property type="match status" value="1"/>
</dbReference>
<dbReference type="InterPro" id="IPR017529">
    <property type="entry name" value="AcylCoA_ligase_PEP_1"/>
</dbReference>
<feature type="domain" description="AMP-binding enzyme C-terminal" evidence="2">
    <location>
        <begin position="446"/>
        <end position="522"/>
    </location>
</feature>
<evidence type="ECO:0000313" key="4">
    <source>
        <dbReference type="Proteomes" id="UP000321548"/>
    </source>
</evidence>
<dbReference type="SUPFAM" id="SSF56801">
    <property type="entry name" value="Acetyl-CoA synthetase-like"/>
    <property type="match status" value="1"/>
</dbReference>
<organism evidence="3 4">
    <name type="scientific">Zeimonas arvi</name>
    <dbReference type="NCBI Taxonomy" id="2498847"/>
    <lineage>
        <taxon>Bacteria</taxon>
        <taxon>Pseudomonadati</taxon>
        <taxon>Pseudomonadota</taxon>
        <taxon>Betaproteobacteria</taxon>
        <taxon>Burkholderiales</taxon>
        <taxon>Burkholderiaceae</taxon>
        <taxon>Zeimonas</taxon>
    </lineage>
</organism>
<dbReference type="InterPro" id="IPR000873">
    <property type="entry name" value="AMP-dep_synth/lig_dom"/>
</dbReference>
<keyword evidence="4" id="KW-1185">Reference proteome</keyword>
<evidence type="ECO:0000259" key="1">
    <source>
        <dbReference type="Pfam" id="PF00501"/>
    </source>
</evidence>
<accession>A0A5C8NXE6</accession>